<sequence length="1233" mass="141791">MDGTNERRSGLMAFEEFLSAEEIKAMQLAEANSDKQQKRTPEQIEAIYTHGQNVLVSASAGSGKTFVMVQRILDKLKRGVGIDQLFISTFTVKAAGELKERIEKNLNETISKTTDMELRRHLSAQLADLAKADIGTMDSFTQKLVTTYGYSLGISPQFRIIQDEIEKESLKKEVFDQLFADYLEQDENGAFRKLVRNFSGNRKDNSGFRQVVYQVHDFSQSTSSPTKWLKEQAVQADLYSQERIEQMLEQGFKEKVLEKLYQAADFFRYHVEWGRNDFGSAKYFSSVEDVIELLTGIDQLESKQLMERVERILLINDQSRGKGLTNTNRPKDEHLIAFKEEYNAGKSQIISGLRDLGQEVYELTLLKDYQDQAVPLLILLRDFVLDFSQAYLNVKIKEAAFEFGDIGHFAIRILEENADIRQFFQEKYHEVMVDEYQDNNHSQERMLDLLSNGHNRFMVGDIKQSIYRFRQADPMIFQEKFELYQANPQAGKLILLKENFRSQIEVLEATNAIFTRLMDRQVGEIKYDDTHSLVAGSPGQKIAQPKHEMEYFIYDQQESANSSIDAEEETPLTAGEIEVVAKEIIRLHNEEGADFKDITLLVQKRTQNDLIMSIFEKHGIPIVTDGGAASYLQSLEVMIMLDTLRVINNPLNDYALVALLKSPMFRFDEDELTRISLQTGTGFFYQKIEVAQQESGQHPELISGELKKKITDFLSILENWRAYAKLHSIYDLIWKIFNEKFYYDYVGALPNGSKRQTNLYALGLRANQFEKTGYKGLSRFITMIDRALANDKDLADVQEFLPQNAVQLMTIHKSKGLEFKYVFLMNIDKRFNLEDHYQSVIISRKNGLGIQYLADMKDKVNSPLPQVRVLMNTLPYQNNLQELKIANLSEQMRLLYVALTRAEKKLYLVGKGNADKLAEKYDGKKEDGVLAQSTRESMATFQDWILAIDEAFSGEDLHFKKVFVTDEDLTEEKIGKLKLKNKLEDASLKDIRQSEDIAQALDQLSSVQELNERYKAAIELPSLRTPSQIKKLYEPVLEQEGMEVMEKYQPKRTFNLPDFSKKPKITGAQVGSAVHELMQRLDLSWLVTEDTVREALETVHAEQAIKDKINLQMILDFFDTDLGREILANTDKLHREAPFASLQTDSLSQEQFVLRGIIDGYLLYDDHIVLFDYKTDKYDQPSQLSQRYQAQMQLYAEALKKAYKINRVDCHLILLGGEKIEVVEVNLKGKSSL</sequence>
<keyword evidence="10 13" id="KW-0413">Isomerase</keyword>
<dbReference type="CDD" id="cd17932">
    <property type="entry name" value="DEXQc_UvrD"/>
    <property type="match status" value="1"/>
</dbReference>
<keyword evidence="6 13" id="KW-0269">Exonuclease</keyword>
<comment type="subunit">
    <text evidence="13">Heterodimer of AddA and AddB/RexB.</text>
</comment>
<dbReference type="InterPro" id="IPR011335">
    <property type="entry name" value="Restrct_endonuc-II-like"/>
</dbReference>
<dbReference type="Gene3D" id="3.90.320.10">
    <property type="match status" value="1"/>
</dbReference>
<feature type="domain" description="UvrD-like helicase C-terminal" evidence="16">
    <location>
        <begin position="532"/>
        <end position="816"/>
    </location>
</feature>
<dbReference type="PROSITE" id="PS51217">
    <property type="entry name" value="UVRD_HELICASE_CTER"/>
    <property type="match status" value="1"/>
</dbReference>
<dbReference type="GO" id="GO:0003690">
    <property type="term" value="F:double-stranded DNA binding"/>
    <property type="evidence" value="ECO:0007669"/>
    <property type="project" value="UniProtKB-UniRule"/>
</dbReference>
<dbReference type="GO" id="GO:0043138">
    <property type="term" value="F:3'-5' DNA helicase activity"/>
    <property type="evidence" value="ECO:0007669"/>
    <property type="project" value="UniProtKB-UniRule"/>
</dbReference>
<feature type="binding site" evidence="14">
    <location>
        <begin position="58"/>
        <end position="65"/>
    </location>
    <ligand>
        <name>ATP</name>
        <dbReference type="ChEBI" id="CHEBI:30616"/>
    </ligand>
</feature>
<dbReference type="NCBIfam" id="TIGR02785">
    <property type="entry name" value="addA_Gpos"/>
    <property type="match status" value="1"/>
</dbReference>
<dbReference type="Proteomes" id="UP000291525">
    <property type="component" value="Unassembled WGS sequence"/>
</dbReference>
<dbReference type="PANTHER" id="PTHR11070">
    <property type="entry name" value="UVRD / RECB / PCRA DNA HELICASE FAMILY MEMBER"/>
    <property type="match status" value="1"/>
</dbReference>
<evidence type="ECO:0000256" key="1">
    <source>
        <dbReference type="ARBA" id="ARBA00022722"/>
    </source>
</evidence>
<dbReference type="GO" id="GO:0008408">
    <property type="term" value="F:3'-5' exonuclease activity"/>
    <property type="evidence" value="ECO:0007669"/>
    <property type="project" value="UniProtKB-UniRule"/>
</dbReference>
<organism evidence="17 18">
    <name type="scientific">Streptococcus parasuis</name>
    <dbReference type="NCBI Taxonomy" id="1501662"/>
    <lineage>
        <taxon>Bacteria</taxon>
        <taxon>Bacillati</taxon>
        <taxon>Bacillota</taxon>
        <taxon>Bacilli</taxon>
        <taxon>Lactobacillales</taxon>
        <taxon>Streptococcaceae</taxon>
        <taxon>Streptococcus</taxon>
    </lineage>
</organism>
<evidence type="ECO:0000256" key="8">
    <source>
        <dbReference type="ARBA" id="ARBA00023125"/>
    </source>
</evidence>
<protein>
    <recommendedName>
        <fullName evidence="13">ATP-dependent helicase/nuclease subunit A</fullName>
        <ecNumber evidence="13">3.1.-.-</ecNumber>
        <ecNumber evidence="13">5.6.2.4</ecNumber>
    </recommendedName>
    <alternativeName>
        <fullName evidence="13">ATP-dependent helicase/nuclease AddA</fullName>
    </alternativeName>
    <alternativeName>
        <fullName evidence="13">DNA 3'-5' helicase AddA</fullName>
    </alternativeName>
</protein>
<evidence type="ECO:0000259" key="15">
    <source>
        <dbReference type="PROSITE" id="PS51198"/>
    </source>
</evidence>
<reference evidence="17 18" key="1">
    <citation type="submission" date="2019-02" db="EMBL/GenBank/DDBJ databases">
        <title>First genome of the species Streptococcus parasuis.</title>
        <authorList>
            <person name="Stevens M.J.A."/>
            <person name="Stephan R."/>
        </authorList>
    </citation>
    <scope>NUCLEOTIDE SEQUENCE [LARGE SCALE GENOMIC DNA]</scope>
    <source>
        <strain evidence="17 18">4253</strain>
    </source>
</reference>
<dbReference type="InterPro" id="IPR000212">
    <property type="entry name" value="DNA_helicase_UvrD/REP"/>
</dbReference>
<dbReference type="InterPro" id="IPR027417">
    <property type="entry name" value="P-loop_NTPase"/>
</dbReference>
<evidence type="ECO:0000256" key="4">
    <source>
        <dbReference type="ARBA" id="ARBA00022801"/>
    </source>
</evidence>
<keyword evidence="8 13" id="KW-0238">DNA-binding</keyword>
<keyword evidence="4 13" id="KW-0378">Hydrolase</keyword>
<dbReference type="InterPro" id="IPR014152">
    <property type="entry name" value="AddA"/>
</dbReference>
<dbReference type="EC" id="3.1.-.-" evidence="13"/>
<dbReference type="InterPro" id="IPR014016">
    <property type="entry name" value="UvrD-like_ATP-bd"/>
</dbReference>
<feature type="domain" description="UvrD-like helicase ATP-binding" evidence="15">
    <location>
        <begin position="37"/>
        <end position="503"/>
    </location>
</feature>
<comment type="similarity">
    <text evidence="13">Belongs to the helicase family. AddA subfamily.</text>
</comment>
<dbReference type="EMBL" id="SHGT01000015">
    <property type="protein sequence ID" value="TAA13880.1"/>
    <property type="molecule type" value="Genomic_DNA"/>
</dbReference>
<keyword evidence="3 13" id="KW-0227">DNA damage</keyword>
<accession>A0A4Q8L2G1</accession>
<comment type="function">
    <text evidence="13">The heterodimer acts as both an ATP-dependent DNA helicase and an ATP-dependent, dual-direction single-stranded exonuclease. Recognizes the chi site generating a DNA molecule suitable for the initiation of homologous recombination. The AddA nuclease domain is required for chi fragment generation; this subunit has the helicase and 3' -&gt; 5' nuclease activities.</text>
</comment>
<dbReference type="SUPFAM" id="SSF52980">
    <property type="entry name" value="Restriction endonuclease-like"/>
    <property type="match status" value="1"/>
</dbReference>
<comment type="catalytic activity">
    <reaction evidence="12 13">
        <text>ATP + H2O = ADP + phosphate + H(+)</text>
        <dbReference type="Rhea" id="RHEA:13065"/>
        <dbReference type="ChEBI" id="CHEBI:15377"/>
        <dbReference type="ChEBI" id="CHEBI:15378"/>
        <dbReference type="ChEBI" id="CHEBI:30616"/>
        <dbReference type="ChEBI" id="CHEBI:43474"/>
        <dbReference type="ChEBI" id="CHEBI:456216"/>
        <dbReference type="EC" id="5.6.2.4"/>
    </reaction>
</comment>
<evidence type="ECO:0000256" key="11">
    <source>
        <dbReference type="ARBA" id="ARBA00034617"/>
    </source>
</evidence>
<proteinExistence type="inferred from homology"/>
<evidence type="ECO:0000256" key="6">
    <source>
        <dbReference type="ARBA" id="ARBA00022839"/>
    </source>
</evidence>
<dbReference type="PROSITE" id="PS51198">
    <property type="entry name" value="UVRD_HELICASE_ATP_BIND"/>
    <property type="match status" value="1"/>
</dbReference>
<dbReference type="GO" id="GO:0000724">
    <property type="term" value="P:double-strand break repair via homologous recombination"/>
    <property type="evidence" value="ECO:0007669"/>
    <property type="project" value="UniProtKB-UniRule"/>
</dbReference>
<evidence type="ECO:0000313" key="17">
    <source>
        <dbReference type="EMBL" id="TAA13880.1"/>
    </source>
</evidence>
<keyword evidence="9 13" id="KW-0234">DNA repair</keyword>
<keyword evidence="2 13" id="KW-0547">Nucleotide-binding</keyword>
<dbReference type="AlphaFoldDB" id="A0A4Q8L2G1"/>
<dbReference type="Pfam" id="PF13361">
    <property type="entry name" value="UvrD_C"/>
    <property type="match status" value="1"/>
</dbReference>
<dbReference type="Pfam" id="PF12705">
    <property type="entry name" value="PDDEXK_1"/>
    <property type="match status" value="1"/>
</dbReference>
<dbReference type="SUPFAM" id="SSF52540">
    <property type="entry name" value="P-loop containing nucleoside triphosphate hydrolases"/>
    <property type="match status" value="1"/>
</dbReference>
<evidence type="ECO:0000256" key="10">
    <source>
        <dbReference type="ARBA" id="ARBA00023235"/>
    </source>
</evidence>
<dbReference type="Pfam" id="PF00580">
    <property type="entry name" value="UvrD-helicase"/>
    <property type="match status" value="1"/>
</dbReference>
<keyword evidence="5 13" id="KW-0347">Helicase</keyword>
<dbReference type="Gene3D" id="1.10.486.10">
    <property type="entry name" value="PCRA, domain 4"/>
    <property type="match status" value="1"/>
</dbReference>
<comment type="cofactor">
    <cofactor evidence="13">
        <name>Mg(2+)</name>
        <dbReference type="ChEBI" id="CHEBI:18420"/>
    </cofactor>
</comment>
<evidence type="ECO:0000256" key="7">
    <source>
        <dbReference type="ARBA" id="ARBA00022840"/>
    </source>
</evidence>
<dbReference type="OrthoDB" id="9810135at2"/>
<evidence type="ECO:0000256" key="5">
    <source>
        <dbReference type="ARBA" id="ARBA00022806"/>
    </source>
</evidence>
<evidence type="ECO:0000256" key="3">
    <source>
        <dbReference type="ARBA" id="ARBA00022763"/>
    </source>
</evidence>
<dbReference type="GO" id="GO:0016887">
    <property type="term" value="F:ATP hydrolysis activity"/>
    <property type="evidence" value="ECO:0007669"/>
    <property type="project" value="RHEA"/>
</dbReference>
<keyword evidence="1 13" id="KW-0540">Nuclease</keyword>
<comment type="catalytic activity">
    <reaction evidence="11 13">
        <text>Couples ATP hydrolysis with the unwinding of duplex DNA by translocating in the 3'-5' direction.</text>
        <dbReference type="EC" id="5.6.2.4"/>
    </reaction>
</comment>
<evidence type="ECO:0000256" key="12">
    <source>
        <dbReference type="ARBA" id="ARBA00048988"/>
    </source>
</evidence>
<evidence type="ECO:0000259" key="16">
    <source>
        <dbReference type="PROSITE" id="PS51217"/>
    </source>
</evidence>
<dbReference type="InterPro" id="IPR038726">
    <property type="entry name" value="PDDEXK_AddAB-type"/>
</dbReference>
<dbReference type="GO" id="GO:0005829">
    <property type="term" value="C:cytosol"/>
    <property type="evidence" value="ECO:0007669"/>
    <property type="project" value="TreeGrafter"/>
</dbReference>
<dbReference type="HAMAP" id="MF_01451">
    <property type="entry name" value="AddA"/>
    <property type="match status" value="1"/>
</dbReference>
<dbReference type="Gene3D" id="3.40.50.300">
    <property type="entry name" value="P-loop containing nucleotide triphosphate hydrolases"/>
    <property type="match status" value="4"/>
</dbReference>
<evidence type="ECO:0000313" key="18">
    <source>
        <dbReference type="Proteomes" id="UP000291525"/>
    </source>
</evidence>
<keyword evidence="7 13" id="KW-0067">ATP-binding</keyword>
<dbReference type="InterPro" id="IPR011604">
    <property type="entry name" value="PDDEXK-like_dom_sf"/>
</dbReference>
<evidence type="ECO:0000256" key="9">
    <source>
        <dbReference type="ARBA" id="ARBA00023204"/>
    </source>
</evidence>
<evidence type="ECO:0000256" key="14">
    <source>
        <dbReference type="PROSITE-ProRule" id="PRU00560"/>
    </source>
</evidence>
<comment type="caution">
    <text evidence="17">The sequence shown here is derived from an EMBL/GenBank/DDBJ whole genome shotgun (WGS) entry which is preliminary data.</text>
</comment>
<evidence type="ECO:0000256" key="13">
    <source>
        <dbReference type="HAMAP-Rule" id="MF_01451"/>
    </source>
</evidence>
<name>A0A4Q8L2G1_9STRE</name>
<evidence type="ECO:0000256" key="2">
    <source>
        <dbReference type="ARBA" id="ARBA00022741"/>
    </source>
</evidence>
<dbReference type="PANTHER" id="PTHR11070:SF48">
    <property type="entry name" value="ATP-DEPENDENT HELICASE_NUCLEASE SUBUNIT A"/>
    <property type="match status" value="1"/>
</dbReference>
<dbReference type="GO" id="GO:0033202">
    <property type="term" value="C:DNA helicase complex"/>
    <property type="evidence" value="ECO:0007669"/>
    <property type="project" value="TreeGrafter"/>
</dbReference>
<dbReference type="GO" id="GO:0005524">
    <property type="term" value="F:ATP binding"/>
    <property type="evidence" value="ECO:0007669"/>
    <property type="project" value="UniProtKB-UniRule"/>
</dbReference>
<dbReference type="EC" id="5.6.2.4" evidence="13"/>
<gene>
    <name evidence="13 17" type="primary">addA</name>
    <name evidence="17" type="ORF">EXW74_03770</name>
</gene>
<dbReference type="InterPro" id="IPR014017">
    <property type="entry name" value="DNA_helicase_UvrD-like_C"/>
</dbReference>